<dbReference type="EMBL" id="BART01006630">
    <property type="protein sequence ID" value="GAG67059.1"/>
    <property type="molecule type" value="Genomic_DNA"/>
</dbReference>
<gene>
    <name evidence="1" type="ORF">S01H4_15133</name>
</gene>
<proteinExistence type="predicted"/>
<evidence type="ECO:0000313" key="1">
    <source>
        <dbReference type="EMBL" id="GAG67059.1"/>
    </source>
</evidence>
<accession>X0ZCS1</accession>
<feature type="non-terminal residue" evidence="1">
    <location>
        <position position="1"/>
    </location>
</feature>
<dbReference type="AlphaFoldDB" id="X0ZCS1"/>
<reference evidence="1" key="1">
    <citation type="journal article" date="2014" name="Front. Microbiol.">
        <title>High frequency of phylogenetically diverse reductive dehalogenase-homologous genes in deep subseafloor sedimentary metagenomes.</title>
        <authorList>
            <person name="Kawai M."/>
            <person name="Futagami T."/>
            <person name="Toyoda A."/>
            <person name="Takaki Y."/>
            <person name="Nishi S."/>
            <person name="Hori S."/>
            <person name="Arai W."/>
            <person name="Tsubouchi T."/>
            <person name="Morono Y."/>
            <person name="Uchiyama I."/>
            <person name="Ito T."/>
            <person name="Fujiyama A."/>
            <person name="Inagaki F."/>
            <person name="Takami H."/>
        </authorList>
    </citation>
    <scope>NUCLEOTIDE SEQUENCE</scope>
    <source>
        <strain evidence="1">Expedition CK06-06</strain>
    </source>
</reference>
<organism evidence="1">
    <name type="scientific">marine sediment metagenome</name>
    <dbReference type="NCBI Taxonomy" id="412755"/>
    <lineage>
        <taxon>unclassified sequences</taxon>
        <taxon>metagenomes</taxon>
        <taxon>ecological metagenomes</taxon>
    </lineage>
</organism>
<comment type="caution">
    <text evidence="1">The sequence shown here is derived from an EMBL/GenBank/DDBJ whole genome shotgun (WGS) entry which is preliminary data.</text>
</comment>
<protein>
    <submittedName>
        <fullName evidence="1">Uncharacterized protein</fullName>
    </submittedName>
</protein>
<name>X0ZCS1_9ZZZZ</name>
<sequence>GGGITQSAEKFFMIFENRDNVERLIKLLEKRSIEKDSEKISKREDVDNTRQKRGWRRFLPFNISL</sequence>